<evidence type="ECO:0000313" key="5">
    <source>
        <dbReference type="Proteomes" id="UP000270296"/>
    </source>
</evidence>
<reference evidence="4 5" key="2">
    <citation type="submission" date="2018-11" db="EMBL/GenBank/DDBJ databases">
        <authorList>
            <consortium name="Pathogen Informatics"/>
        </authorList>
    </citation>
    <scope>NUCLEOTIDE SEQUENCE [LARGE SCALE GENOMIC DNA]</scope>
</reference>
<feature type="compositionally biased region" description="Low complexity" evidence="3">
    <location>
        <begin position="94"/>
        <end position="104"/>
    </location>
</feature>
<sequence length="458" mass="51556">MNLNNRGNVCQRSGRANSRYPSWSSSSSRAVSRNLRHPSCSGFRPRCNPSVRGNGGGGSGRFGFAGGAFFGNRPPYAVHPPPPELLSYSGQDLSSSPETQSSSSDGGTKRPIPGFYWDDVRQRYFRILPDQYRGCSRFVTTADEVNRHRRQELEQEEALLLNRPFRGLHLQSKKEMVSRQRSAPALLMTPASQQSLPQGPPLRQLVVGQEYGMVNREHLKIFDYPDETLDNCQFLDGCSDGRTVLGVWTIKERPWTRIMCLNVTVDRTSVSESSYGLHMAPTDNYIYVMERNAVDFCRAQMNTGVTCTLHITIPSRTTGSRVFLQPIPELCSVTNPEYLNSAMYNAHWGMNESAFSCTWDTNRMRMCLGMEKYGMILEVLNGSGFKLWSKNRHVLAPRFSKNGDLIFMGLRGSDIICSDLRRLCNRAVYTLPQTFCCSITLFADDRYMIASSLTGEVC</sequence>
<accession>A0A183ISC7</accession>
<evidence type="ECO:0000313" key="6">
    <source>
        <dbReference type="WBParaSite" id="SBAD_0000677801-mRNA-1"/>
    </source>
</evidence>
<keyword evidence="1" id="KW-0853">WD repeat</keyword>
<evidence type="ECO:0000256" key="2">
    <source>
        <dbReference type="ARBA" id="ARBA00022737"/>
    </source>
</evidence>
<evidence type="ECO:0000256" key="1">
    <source>
        <dbReference type="ARBA" id="ARBA00022574"/>
    </source>
</evidence>
<dbReference type="WBParaSite" id="SBAD_0000677801-mRNA-1">
    <property type="protein sequence ID" value="SBAD_0000677801-mRNA-1"/>
    <property type="gene ID" value="SBAD_0000677801"/>
</dbReference>
<keyword evidence="5" id="KW-1185">Reference proteome</keyword>
<name>A0A183ISC7_9BILA</name>
<reference evidence="6" key="1">
    <citation type="submission" date="2016-06" db="UniProtKB">
        <authorList>
            <consortium name="WormBaseParasite"/>
        </authorList>
    </citation>
    <scope>IDENTIFICATION</scope>
</reference>
<gene>
    <name evidence="4" type="ORF">SBAD_LOCUS6524</name>
</gene>
<dbReference type="InterPro" id="IPR052254">
    <property type="entry name" value="CUL4-DDB1_E3_ligase_receptor"/>
</dbReference>
<keyword evidence="2" id="KW-0677">Repeat</keyword>
<organism evidence="6">
    <name type="scientific">Soboliphyme baturini</name>
    <dbReference type="NCBI Taxonomy" id="241478"/>
    <lineage>
        <taxon>Eukaryota</taxon>
        <taxon>Metazoa</taxon>
        <taxon>Ecdysozoa</taxon>
        <taxon>Nematoda</taxon>
        <taxon>Enoplea</taxon>
        <taxon>Dorylaimia</taxon>
        <taxon>Dioctophymatida</taxon>
        <taxon>Dioctophymatoidea</taxon>
        <taxon>Soboliphymatidae</taxon>
        <taxon>Soboliphyme</taxon>
    </lineage>
</organism>
<protein>
    <submittedName>
        <fullName evidence="6">WD repeat and SOCS box-containing protein 1</fullName>
    </submittedName>
</protein>
<dbReference type="Proteomes" id="UP000270296">
    <property type="component" value="Unassembled WGS sequence"/>
</dbReference>
<dbReference type="AlphaFoldDB" id="A0A183ISC7"/>
<dbReference type="SUPFAM" id="SSF63829">
    <property type="entry name" value="Calcium-dependent phosphotriesterase"/>
    <property type="match status" value="1"/>
</dbReference>
<evidence type="ECO:0000313" key="4">
    <source>
        <dbReference type="EMBL" id="VDP10223.1"/>
    </source>
</evidence>
<feature type="region of interest" description="Disordered" evidence="3">
    <location>
        <begin position="1"/>
        <end position="37"/>
    </location>
</feature>
<feature type="compositionally biased region" description="Polar residues" evidence="3">
    <location>
        <begin position="1"/>
        <end position="16"/>
    </location>
</feature>
<dbReference type="PANTHER" id="PTHR44472">
    <property type="entry name" value="DDB1- AND CUL4-ASSOCIATED FACTOR 4-RELATED"/>
    <property type="match status" value="1"/>
</dbReference>
<proteinExistence type="predicted"/>
<dbReference type="EMBL" id="UZAM01009825">
    <property type="protein sequence ID" value="VDP10223.1"/>
    <property type="molecule type" value="Genomic_DNA"/>
</dbReference>
<feature type="compositionally biased region" description="Low complexity" evidence="3">
    <location>
        <begin position="18"/>
        <end position="33"/>
    </location>
</feature>
<dbReference type="OrthoDB" id="128867at2759"/>
<feature type="region of interest" description="Disordered" evidence="3">
    <location>
        <begin position="80"/>
        <end position="113"/>
    </location>
</feature>
<dbReference type="PANTHER" id="PTHR44472:SF1">
    <property type="entry name" value="DDB1 AND CUL4 ASSOCIATED FACTOR 4"/>
    <property type="match status" value="1"/>
</dbReference>
<evidence type="ECO:0000256" key="3">
    <source>
        <dbReference type="SAM" id="MobiDB-lite"/>
    </source>
</evidence>